<gene>
    <name evidence="2" type="ORF">N0V87_003229</name>
</gene>
<keyword evidence="1" id="KW-0732">Signal</keyword>
<evidence type="ECO:0000313" key="2">
    <source>
        <dbReference type="EMBL" id="KAJ4339531.1"/>
    </source>
</evidence>
<reference evidence="2" key="1">
    <citation type="submission" date="2022-10" db="EMBL/GenBank/DDBJ databases">
        <title>Tapping the CABI collections for fungal endophytes: first genome assemblies for Collariella, Neodidymelliopsis, Ascochyta clinopodiicola, Didymella pomorum, Didymosphaeria variabile, Neocosmospora piperis and Neocucurbitaria cava.</title>
        <authorList>
            <person name="Hill R."/>
        </authorList>
    </citation>
    <scope>NUCLEOTIDE SEQUENCE</scope>
    <source>
        <strain evidence="2">IMI 360193</strain>
    </source>
</reference>
<keyword evidence="3" id="KW-1185">Reference proteome</keyword>
<evidence type="ECO:0000256" key="1">
    <source>
        <dbReference type="SAM" id="SignalP"/>
    </source>
</evidence>
<dbReference type="Proteomes" id="UP001140562">
    <property type="component" value="Unassembled WGS sequence"/>
</dbReference>
<dbReference type="AlphaFoldDB" id="A0A9W8X3U4"/>
<comment type="caution">
    <text evidence="2">The sequence shown here is derived from an EMBL/GenBank/DDBJ whole genome shotgun (WGS) entry which is preliminary data.</text>
</comment>
<dbReference type="EMBL" id="JAPEUV010000022">
    <property type="protein sequence ID" value="KAJ4339531.1"/>
    <property type="molecule type" value="Genomic_DNA"/>
</dbReference>
<proteinExistence type="predicted"/>
<feature type="signal peptide" evidence="1">
    <location>
        <begin position="1"/>
        <end position="22"/>
    </location>
</feature>
<name>A0A9W8X3U4_9PLEO</name>
<feature type="chain" id="PRO_5040890097" evidence="1">
    <location>
        <begin position="23"/>
        <end position="322"/>
    </location>
</feature>
<accession>A0A9W8X3U4</accession>
<protein>
    <submittedName>
        <fullName evidence="2">Uncharacterized protein</fullName>
    </submittedName>
</protein>
<dbReference type="OrthoDB" id="3766473at2759"/>
<evidence type="ECO:0000313" key="3">
    <source>
        <dbReference type="Proteomes" id="UP001140562"/>
    </source>
</evidence>
<organism evidence="2 3">
    <name type="scientific">Didymella glomerata</name>
    <dbReference type="NCBI Taxonomy" id="749621"/>
    <lineage>
        <taxon>Eukaryota</taxon>
        <taxon>Fungi</taxon>
        <taxon>Dikarya</taxon>
        <taxon>Ascomycota</taxon>
        <taxon>Pezizomycotina</taxon>
        <taxon>Dothideomycetes</taxon>
        <taxon>Pleosporomycetidae</taxon>
        <taxon>Pleosporales</taxon>
        <taxon>Pleosporineae</taxon>
        <taxon>Didymellaceae</taxon>
        <taxon>Didymella</taxon>
    </lineage>
</organism>
<sequence>MPSPKAFTYSFIALILPASSYAQDSPQCSAIAPHLAYNASKSVAIAQLALTFMGNTDDRDVRIYNVTDSGWTLSSYIQPAGPPHSPNPNNTETYLWLDIGDSDPERLGRTMRACHHSVPLQTRYTGNVTWSYDTLEKSVHDTGDCRSLVSEECLARLKAQYYNAGASERSEYTGSVPLFNSSTLASHFQFQQDDSVWEALNRTDELVCGGRNFSSLFGTKASRYASSQDYDVATNFPIMDIMTFFPTVPFGRIQSMEANRVHIACLVPEVAEGSRARASVQDTLDRFNSTGGNETTGAASSVGAYMWKVVACVISVMGVFAY</sequence>